<evidence type="ECO:0000313" key="2">
    <source>
        <dbReference type="Proteomes" id="UP000019109"/>
    </source>
</evidence>
<gene>
    <name evidence="1" type="ORF">JCM21531_549</name>
</gene>
<protein>
    <recommendedName>
        <fullName evidence="3">LPS biosynthesis protein</fullName>
    </recommendedName>
</protein>
<dbReference type="STRING" id="1294263.JCM21531_549"/>
<reference evidence="1" key="1">
    <citation type="journal article" date="2014" name="Genome Announc.">
        <title>Draft Genome Sequence of Clostridium straminisolvens Strain JCM 21531T, Isolated from a Cellulose-Degrading Bacterial Community.</title>
        <authorList>
            <person name="Yuki M."/>
            <person name="Oshima K."/>
            <person name="Suda W."/>
            <person name="Sakamoto M."/>
            <person name="Kitamura K."/>
            <person name="Iida T."/>
            <person name="Hattori M."/>
            <person name="Ohkuma M."/>
        </authorList>
    </citation>
    <scope>NUCLEOTIDE SEQUENCE [LARGE SCALE GENOMIC DNA]</scope>
    <source>
        <strain evidence="1">JCM 21531</strain>
    </source>
</reference>
<name>W4V2Y5_9FIRM</name>
<proteinExistence type="predicted"/>
<dbReference type="AlphaFoldDB" id="W4V2Y5"/>
<dbReference type="RefSeq" id="WP_038286983.1">
    <property type="nucleotide sequence ID" value="NZ_BAVR01000004.1"/>
</dbReference>
<keyword evidence="2" id="KW-1185">Reference proteome</keyword>
<dbReference type="Proteomes" id="UP000019109">
    <property type="component" value="Unassembled WGS sequence"/>
</dbReference>
<dbReference type="EMBL" id="BAVR01000004">
    <property type="protein sequence ID" value="GAE87198.1"/>
    <property type="molecule type" value="Genomic_DNA"/>
</dbReference>
<accession>W4V2Y5</accession>
<evidence type="ECO:0008006" key="3">
    <source>
        <dbReference type="Google" id="ProtNLM"/>
    </source>
</evidence>
<evidence type="ECO:0000313" key="1">
    <source>
        <dbReference type="EMBL" id="GAE87198.1"/>
    </source>
</evidence>
<sequence length="99" mass="11808">MRSKEDFYSVVQEIRSILKDPENLKCSCPKVKCEWHGKCQECVALHIYYKDHVPNCFQQFINDKIKAIAQIGELIVHEKEKTPSEYWDYVREQDEKAKE</sequence>
<organism evidence="1 2">
    <name type="scientific">Acetivibrio straminisolvens JCM 21531</name>
    <dbReference type="NCBI Taxonomy" id="1294263"/>
    <lineage>
        <taxon>Bacteria</taxon>
        <taxon>Bacillati</taxon>
        <taxon>Bacillota</taxon>
        <taxon>Clostridia</taxon>
        <taxon>Eubacteriales</taxon>
        <taxon>Oscillospiraceae</taxon>
        <taxon>Acetivibrio</taxon>
    </lineage>
</organism>
<dbReference type="OrthoDB" id="9800443at2"/>
<comment type="caution">
    <text evidence="1">The sequence shown here is derived from an EMBL/GenBank/DDBJ whole genome shotgun (WGS) entry which is preliminary data.</text>
</comment>